<evidence type="ECO:0000256" key="7">
    <source>
        <dbReference type="ARBA" id="ARBA00023004"/>
    </source>
</evidence>
<feature type="transmembrane region" description="Helical" evidence="12">
    <location>
        <begin position="255"/>
        <end position="276"/>
    </location>
</feature>
<keyword evidence="6" id="KW-0560">Oxidoreductase</keyword>
<dbReference type="STRING" id="553466.SAMN04487950_1218"/>
<dbReference type="GO" id="GO:0016020">
    <property type="term" value="C:membrane"/>
    <property type="evidence" value="ECO:0007669"/>
    <property type="project" value="UniProtKB-SubCell"/>
</dbReference>
<evidence type="ECO:0000313" key="14">
    <source>
        <dbReference type="Proteomes" id="UP000199607"/>
    </source>
</evidence>
<evidence type="ECO:0000313" key="13">
    <source>
        <dbReference type="EMBL" id="SFK81311.1"/>
    </source>
</evidence>
<feature type="transmembrane region" description="Helical" evidence="12">
    <location>
        <begin position="98"/>
        <end position="121"/>
    </location>
</feature>
<evidence type="ECO:0000256" key="4">
    <source>
        <dbReference type="ARBA" id="ARBA00022723"/>
    </source>
</evidence>
<evidence type="ECO:0000256" key="6">
    <source>
        <dbReference type="ARBA" id="ARBA00023002"/>
    </source>
</evidence>
<feature type="transmembrane region" description="Helical" evidence="12">
    <location>
        <begin position="165"/>
        <end position="185"/>
    </location>
</feature>
<evidence type="ECO:0000256" key="10">
    <source>
        <dbReference type="ARBA" id="ARBA00023157"/>
    </source>
</evidence>
<keyword evidence="5 12" id="KW-1133">Transmembrane helix</keyword>
<keyword evidence="7" id="KW-0408">Iron</keyword>
<keyword evidence="4" id="KW-0479">Metal-binding</keyword>
<evidence type="ECO:0000256" key="11">
    <source>
        <dbReference type="ARBA" id="ARBA00023444"/>
    </source>
</evidence>
<dbReference type="InterPro" id="IPR050450">
    <property type="entry name" value="COX15/CtaA_HemeA_synthase"/>
</dbReference>
<dbReference type="Pfam" id="PF02628">
    <property type="entry name" value="COX15-CtaA"/>
    <property type="match status" value="1"/>
</dbReference>
<feature type="transmembrane region" description="Helical" evidence="12">
    <location>
        <begin position="197"/>
        <end position="218"/>
    </location>
</feature>
<organism evidence="13 14">
    <name type="scientific">Halogranum rubrum</name>
    <dbReference type="NCBI Taxonomy" id="553466"/>
    <lineage>
        <taxon>Archaea</taxon>
        <taxon>Methanobacteriati</taxon>
        <taxon>Methanobacteriota</taxon>
        <taxon>Stenosarchaea group</taxon>
        <taxon>Halobacteria</taxon>
        <taxon>Halobacteriales</taxon>
        <taxon>Haloferacaceae</taxon>
    </lineage>
</organism>
<feature type="transmembrane region" description="Helical" evidence="12">
    <location>
        <begin position="230"/>
        <end position="249"/>
    </location>
</feature>
<dbReference type="EMBL" id="FOTC01000001">
    <property type="protein sequence ID" value="SFK81311.1"/>
    <property type="molecule type" value="Genomic_DNA"/>
</dbReference>
<evidence type="ECO:0000256" key="5">
    <source>
        <dbReference type="ARBA" id="ARBA00022989"/>
    </source>
</evidence>
<sequence length="292" mass="31270">MDTARYRPDWLTFRRFAAFTTALTATLIALGVYTSATGSGLACSAQWPLCDNGLLPQTIPSFIEWFHRLIAMVTGFFILGTVGWAWRADTARRTKLAATLSVVLLPLQVSIGAVTVTLNGWLPNGYSPPTQSAHLLVALSIFTALVATTLFAYDGHHRTSALVRTRRALLASLAFLPVSVLFSRAPGLLAYTPGAQATFVLTSLPVFAALVGAVYWAGRAEMDRVRLATYPVVGLVFVHVLLGRDLLIYTGSVRLLNLGVLAAAFIALAGVTWVAYQQDGGPTPTQGLTSSD</sequence>
<dbReference type="GO" id="GO:0006784">
    <property type="term" value="P:heme A biosynthetic process"/>
    <property type="evidence" value="ECO:0007669"/>
    <property type="project" value="InterPro"/>
</dbReference>
<accession>A0A1I4CN03</accession>
<dbReference type="PANTHER" id="PTHR35457">
    <property type="entry name" value="HEME A SYNTHASE"/>
    <property type="match status" value="1"/>
</dbReference>
<feature type="transmembrane region" description="Helical" evidence="12">
    <location>
        <begin position="133"/>
        <end position="153"/>
    </location>
</feature>
<dbReference type="RefSeq" id="WP_089867020.1">
    <property type="nucleotide sequence ID" value="NZ_FOTC01000001.1"/>
</dbReference>
<keyword evidence="8" id="KW-0350">Heme biosynthesis</keyword>
<keyword evidence="3 12" id="KW-0812">Transmembrane</keyword>
<gene>
    <name evidence="13" type="ORF">SAMN04487950_1218</name>
</gene>
<feature type="transmembrane region" description="Helical" evidence="12">
    <location>
        <begin position="66"/>
        <end position="86"/>
    </location>
</feature>
<keyword evidence="9 12" id="KW-0472">Membrane</keyword>
<name>A0A1I4CN03_9EURY</name>
<dbReference type="Proteomes" id="UP000199607">
    <property type="component" value="Unassembled WGS sequence"/>
</dbReference>
<dbReference type="GO" id="GO:0046872">
    <property type="term" value="F:metal ion binding"/>
    <property type="evidence" value="ECO:0007669"/>
    <property type="project" value="UniProtKB-KW"/>
</dbReference>
<keyword evidence="10" id="KW-1015">Disulfide bond</keyword>
<proteinExistence type="predicted"/>
<evidence type="ECO:0000256" key="8">
    <source>
        <dbReference type="ARBA" id="ARBA00023133"/>
    </source>
</evidence>
<comment type="pathway">
    <text evidence="11">Porphyrin-containing compound metabolism.</text>
</comment>
<dbReference type="PANTHER" id="PTHR35457:SF1">
    <property type="entry name" value="HEME A SYNTHASE"/>
    <property type="match status" value="1"/>
</dbReference>
<dbReference type="GO" id="GO:0016491">
    <property type="term" value="F:oxidoreductase activity"/>
    <property type="evidence" value="ECO:0007669"/>
    <property type="project" value="UniProtKB-KW"/>
</dbReference>
<evidence type="ECO:0000256" key="12">
    <source>
        <dbReference type="SAM" id="Phobius"/>
    </source>
</evidence>
<keyword evidence="2" id="KW-1003">Cell membrane</keyword>
<evidence type="ECO:0000256" key="1">
    <source>
        <dbReference type="ARBA" id="ARBA00004141"/>
    </source>
</evidence>
<protein>
    <submittedName>
        <fullName evidence="13">Cytochrome c oxidase assembly protein subunit 15</fullName>
    </submittedName>
</protein>
<evidence type="ECO:0000256" key="2">
    <source>
        <dbReference type="ARBA" id="ARBA00022475"/>
    </source>
</evidence>
<keyword evidence="14" id="KW-1185">Reference proteome</keyword>
<dbReference type="InterPro" id="IPR003780">
    <property type="entry name" value="COX15/CtaA_fam"/>
</dbReference>
<evidence type="ECO:0000256" key="9">
    <source>
        <dbReference type="ARBA" id="ARBA00023136"/>
    </source>
</evidence>
<dbReference type="AlphaFoldDB" id="A0A1I4CN03"/>
<evidence type="ECO:0000256" key="3">
    <source>
        <dbReference type="ARBA" id="ARBA00022692"/>
    </source>
</evidence>
<comment type="subcellular location">
    <subcellularLocation>
        <location evidence="1">Membrane</location>
        <topology evidence="1">Multi-pass membrane protein</topology>
    </subcellularLocation>
</comment>
<reference evidence="14" key="1">
    <citation type="submission" date="2016-10" db="EMBL/GenBank/DDBJ databases">
        <authorList>
            <person name="Varghese N."/>
            <person name="Submissions S."/>
        </authorList>
    </citation>
    <scope>NUCLEOTIDE SEQUENCE [LARGE SCALE GENOMIC DNA]</scope>
    <source>
        <strain evidence="14">CGMCC 1.7738</strain>
    </source>
</reference>